<evidence type="ECO:0000256" key="9">
    <source>
        <dbReference type="ARBA" id="ARBA00022989"/>
    </source>
</evidence>
<dbReference type="EMBL" id="LBNE01000013">
    <property type="protein sequence ID" value="KKO70609.1"/>
    <property type="molecule type" value="Genomic_DNA"/>
</dbReference>
<protein>
    <recommendedName>
        <fullName evidence="15">Cytochrome bd-I ubiquinol oxidase subunit 1 apoprotein</fullName>
    </recommendedName>
</protein>
<evidence type="ECO:0000256" key="3">
    <source>
        <dbReference type="ARBA" id="ARBA00022448"/>
    </source>
</evidence>
<accession>A0A171KNZ2</accession>
<dbReference type="Pfam" id="PF01654">
    <property type="entry name" value="Cyt_bd_oxida_I"/>
    <property type="match status" value="1"/>
</dbReference>
<evidence type="ECO:0000313" key="13">
    <source>
        <dbReference type="EMBL" id="KKO70609.1"/>
    </source>
</evidence>
<dbReference type="GO" id="GO:0020037">
    <property type="term" value="F:heme binding"/>
    <property type="evidence" value="ECO:0007669"/>
    <property type="project" value="TreeGrafter"/>
</dbReference>
<evidence type="ECO:0000256" key="1">
    <source>
        <dbReference type="ARBA" id="ARBA00004651"/>
    </source>
</evidence>
<proteinExistence type="inferred from homology"/>
<dbReference type="RefSeq" id="WP_068374233.1">
    <property type="nucleotide sequence ID" value="NZ_LBNE01000013.1"/>
</dbReference>
<feature type="transmembrane region" description="Helical" evidence="12">
    <location>
        <begin position="95"/>
        <end position="116"/>
    </location>
</feature>
<dbReference type="GO" id="GO:0009055">
    <property type="term" value="F:electron transfer activity"/>
    <property type="evidence" value="ECO:0007669"/>
    <property type="project" value="InterPro"/>
</dbReference>
<keyword evidence="5" id="KW-0349">Heme</keyword>
<dbReference type="PANTHER" id="PTHR30365:SF14">
    <property type="entry name" value="CYTOCHROME BD MENAQUINOL OXIDASE SUBUNIT I-RELATED"/>
    <property type="match status" value="1"/>
</dbReference>
<evidence type="ECO:0000256" key="5">
    <source>
        <dbReference type="ARBA" id="ARBA00022617"/>
    </source>
</evidence>
<evidence type="ECO:0000313" key="14">
    <source>
        <dbReference type="Proteomes" id="UP000078084"/>
    </source>
</evidence>
<dbReference type="AlphaFoldDB" id="A0A171KNZ2"/>
<evidence type="ECO:0000256" key="7">
    <source>
        <dbReference type="ARBA" id="ARBA00022723"/>
    </source>
</evidence>
<comment type="subcellular location">
    <subcellularLocation>
        <location evidence="1">Cell membrane</location>
        <topology evidence="1">Multi-pass membrane protein</topology>
    </subcellularLocation>
</comment>
<dbReference type="InterPro" id="IPR002585">
    <property type="entry name" value="Cyt-d_ubiquinol_oxidase_su_1"/>
</dbReference>
<keyword evidence="11 12" id="KW-0472">Membrane</keyword>
<keyword evidence="7" id="KW-0479">Metal-binding</keyword>
<keyword evidence="14" id="KW-1185">Reference proteome</keyword>
<keyword evidence="3" id="KW-0813">Transport</keyword>
<dbReference type="GO" id="GO:0070069">
    <property type="term" value="C:cytochrome complex"/>
    <property type="evidence" value="ECO:0007669"/>
    <property type="project" value="InterPro"/>
</dbReference>
<dbReference type="PATRIC" id="fig|206506.3.peg.3226"/>
<dbReference type="STRING" id="206506.AAV32_15170"/>
<gene>
    <name evidence="13" type="ORF">AAV32_15170</name>
</gene>
<keyword evidence="8" id="KW-0249">Electron transport</keyword>
<evidence type="ECO:0008006" key="15">
    <source>
        <dbReference type="Google" id="ProtNLM"/>
    </source>
</evidence>
<dbReference type="GO" id="GO:0005886">
    <property type="term" value="C:plasma membrane"/>
    <property type="evidence" value="ECO:0007669"/>
    <property type="project" value="UniProtKB-SubCell"/>
</dbReference>
<evidence type="ECO:0000256" key="12">
    <source>
        <dbReference type="SAM" id="Phobius"/>
    </source>
</evidence>
<keyword evidence="10" id="KW-0408">Iron</keyword>
<evidence type="ECO:0000256" key="10">
    <source>
        <dbReference type="ARBA" id="ARBA00023004"/>
    </source>
</evidence>
<dbReference type="PANTHER" id="PTHR30365">
    <property type="entry name" value="CYTOCHROME D UBIQUINOL OXIDASE"/>
    <property type="match status" value="1"/>
</dbReference>
<dbReference type="GO" id="GO:0046872">
    <property type="term" value="F:metal ion binding"/>
    <property type="evidence" value="ECO:0007669"/>
    <property type="project" value="UniProtKB-KW"/>
</dbReference>
<sequence length="447" mass="48973">MTDFTALALAQVQFLGGLGFHQAFLALAVALAWLLCGMKWRARQAAAWMPAYRFWVRFFALAWVLAFASGLPVLFQAGSLWPGLGERVGNVAGPLLAAIVLTVFLFKTCFLGVMLFGQMRVSARVHALSVFMTAMGLTLTLFWELALLAWTHAPVGSTWFNGQYYVDDWRTLLFDGLAPWMMLRVLAGGFFAVACLMTGISAWQSLRRELSESETRVCRLGIWMALASLLAWGAALLAQVPLLAAWQPVQLAALAGLWESGSESAFLLFAWPDPAAQVNLAEWRLGVAGWPWLAQQDEGTWVGLDQASGMLPPVSAVFLVARVLGLLTLVVVLALMLALWMAQRRGWQRMSAWPVGLRRVLAWLTLAGLLMLLLSLWLGEMGRLPYFVHGTITFAEVGNNLPVAGLVASLAAYVLVLGLGVWGFARMLFQAARHGVVPVRRAGETLR</sequence>
<feature type="transmembrane region" description="Helical" evidence="12">
    <location>
        <begin position="177"/>
        <end position="200"/>
    </location>
</feature>
<comment type="similarity">
    <text evidence="2">Belongs to the cytochrome ubiquinol oxidase subunit 1 family.</text>
</comment>
<keyword evidence="4" id="KW-1003">Cell membrane</keyword>
<dbReference type="Proteomes" id="UP000078084">
    <property type="component" value="Unassembled WGS sequence"/>
</dbReference>
<evidence type="ECO:0000256" key="8">
    <source>
        <dbReference type="ARBA" id="ARBA00022982"/>
    </source>
</evidence>
<organism evidence="13 14">
    <name type="scientific">Kerstersia gyiorum</name>
    <dbReference type="NCBI Taxonomy" id="206506"/>
    <lineage>
        <taxon>Bacteria</taxon>
        <taxon>Pseudomonadati</taxon>
        <taxon>Pseudomonadota</taxon>
        <taxon>Betaproteobacteria</taxon>
        <taxon>Burkholderiales</taxon>
        <taxon>Alcaligenaceae</taxon>
        <taxon>Kerstersia</taxon>
    </lineage>
</organism>
<dbReference type="GO" id="GO:0016682">
    <property type="term" value="F:oxidoreductase activity, acting on diphenols and related substances as donors, oxygen as acceptor"/>
    <property type="evidence" value="ECO:0007669"/>
    <property type="project" value="TreeGrafter"/>
</dbReference>
<evidence type="ECO:0000256" key="11">
    <source>
        <dbReference type="ARBA" id="ARBA00023136"/>
    </source>
</evidence>
<feature type="transmembrane region" description="Helical" evidence="12">
    <location>
        <begin position="403"/>
        <end position="425"/>
    </location>
</feature>
<evidence type="ECO:0000256" key="2">
    <source>
        <dbReference type="ARBA" id="ARBA00009819"/>
    </source>
</evidence>
<keyword evidence="9 12" id="KW-1133">Transmembrane helix</keyword>
<feature type="transmembrane region" description="Helical" evidence="12">
    <location>
        <begin position="316"/>
        <end position="340"/>
    </location>
</feature>
<feature type="transmembrane region" description="Helical" evidence="12">
    <location>
        <begin position="20"/>
        <end position="42"/>
    </location>
</feature>
<evidence type="ECO:0000256" key="4">
    <source>
        <dbReference type="ARBA" id="ARBA00022475"/>
    </source>
</evidence>
<dbReference type="GO" id="GO:0019646">
    <property type="term" value="P:aerobic electron transport chain"/>
    <property type="evidence" value="ECO:0007669"/>
    <property type="project" value="InterPro"/>
</dbReference>
<evidence type="ECO:0000256" key="6">
    <source>
        <dbReference type="ARBA" id="ARBA00022692"/>
    </source>
</evidence>
<feature type="transmembrane region" description="Helical" evidence="12">
    <location>
        <begin position="360"/>
        <end position="378"/>
    </location>
</feature>
<name>A0A171KNZ2_9BURK</name>
<comment type="caution">
    <text evidence="13">The sequence shown here is derived from an EMBL/GenBank/DDBJ whole genome shotgun (WGS) entry which is preliminary data.</text>
</comment>
<feature type="transmembrane region" description="Helical" evidence="12">
    <location>
        <begin position="128"/>
        <end position="150"/>
    </location>
</feature>
<feature type="transmembrane region" description="Helical" evidence="12">
    <location>
        <begin position="54"/>
        <end position="75"/>
    </location>
</feature>
<keyword evidence="6 12" id="KW-0812">Transmembrane</keyword>
<reference evidence="13 14" key="1">
    <citation type="submission" date="2015-04" db="EMBL/GenBank/DDBJ databases">
        <title>Genome sequence of Kerstersia gyiorum CG1.</title>
        <authorList>
            <person name="Greninger A.L."/>
            <person name="Kozyreva V."/>
            <person name="Chaturvedi V."/>
        </authorList>
    </citation>
    <scope>NUCLEOTIDE SEQUENCE [LARGE SCALE GENOMIC DNA]</scope>
    <source>
        <strain evidence="13 14">CG1</strain>
    </source>
</reference>
<feature type="transmembrane region" description="Helical" evidence="12">
    <location>
        <begin position="220"/>
        <end position="244"/>
    </location>
</feature>